<dbReference type="Gene3D" id="3.40.1350.10">
    <property type="match status" value="1"/>
</dbReference>
<dbReference type="PANTHER" id="PTHR34039:SF1">
    <property type="entry name" value="UPF0102 PROTEIN YRAN"/>
    <property type="match status" value="1"/>
</dbReference>
<evidence type="ECO:0000313" key="3">
    <source>
        <dbReference type="EMBL" id="EJZ62892.1"/>
    </source>
</evidence>
<proteinExistence type="inferred from homology"/>
<dbReference type="CDD" id="cd20736">
    <property type="entry name" value="PoNe_Nuclease"/>
    <property type="match status" value="1"/>
</dbReference>
<sequence length="123" mass="14428">MAQHNQLGKTGEERAAEYLISKGYIIRDINWRSGKMELDIVAYRDKTLVVVEVKTRKNNEFLRPEEAVTLRKIKNIIQATDAYIRMFDIPFDIRFDIITLVGENEDFQIEHIEDAFLPPLNCR</sequence>
<organism evidence="3 4">
    <name type="scientific">Barnesiella intestinihominis YIT 11860</name>
    <dbReference type="NCBI Taxonomy" id="742726"/>
    <lineage>
        <taxon>Bacteria</taxon>
        <taxon>Pseudomonadati</taxon>
        <taxon>Bacteroidota</taxon>
        <taxon>Bacteroidia</taxon>
        <taxon>Bacteroidales</taxon>
        <taxon>Barnesiellaceae</taxon>
        <taxon>Barnesiella</taxon>
    </lineage>
</organism>
<dbReference type="OrthoDB" id="9802516at2"/>
<dbReference type="STRING" id="742726.HMPREF9448_02246"/>
<evidence type="ECO:0000256" key="2">
    <source>
        <dbReference type="HAMAP-Rule" id="MF_00048"/>
    </source>
</evidence>
<evidence type="ECO:0000313" key="4">
    <source>
        <dbReference type="Proteomes" id="UP000006044"/>
    </source>
</evidence>
<dbReference type="Pfam" id="PF02021">
    <property type="entry name" value="UPF0102"/>
    <property type="match status" value="1"/>
</dbReference>
<dbReference type="InterPro" id="IPR003509">
    <property type="entry name" value="UPF0102_YraN-like"/>
</dbReference>
<dbReference type="HOGENOM" id="CLU_115353_2_1_10"/>
<comment type="similarity">
    <text evidence="1 2">Belongs to the UPF0102 family.</text>
</comment>
<dbReference type="EMBL" id="ADLE01000015">
    <property type="protein sequence ID" value="EJZ62892.1"/>
    <property type="molecule type" value="Genomic_DNA"/>
</dbReference>
<dbReference type="HAMAP" id="MF_00048">
    <property type="entry name" value="UPF0102"/>
    <property type="match status" value="1"/>
</dbReference>
<accession>K0WUC5</accession>
<dbReference type="AlphaFoldDB" id="K0WUC5"/>
<reference evidence="3 4" key="1">
    <citation type="submission" date="2012-08" db="EMBL/GenBank/DDBJ databases">
        <title>The Genome Sequence of Barnesiella intestinihominis YIT 11860.</title>
        <authorList>
            <consortium name="The Broad Institute Genome Sequencing Platform"/>
            <person name="Earl A."/>
            <person name="Ward D."/>
            <person name="Feldgarden M."/>
            <person name="Gevers D."/>
            <person name="Morotomi M."/>
            <person name="Walker B."/>
            <person name="Young S.K."/>
            <person name="Zeng Q."/>
            <person name="Gargeya S."/>
            <person name="Fitzgerald M."/>
            <person name="Haas B."/>
            <person name="Abouelleil A."/>
            <person name="Alvarado L."/>
            <person name="Arachchi H.M."/>
            <person name="Berlin A.M."/>
            <person name="Chapman S.B."/>
            <person name="Goldberg J."/>
            <person name="Griggs A."/>
            <person name="Gujja S."/>
            <person name="Hansen M."/>
            <person name="Howarth C."/>
            <person name="Imamovic A."/>
            <person name="Larimer J."/>
            <person name="McCowen C."/>
            <person name="Montmayeur A."/>
            <person name="Murphy C."/>
            <person name="Neiman D."/>
            <person name="Pearson M."/>
            <person name="Priest M."/>
            <person name="Roberts A."/>
            <person name="Saif S."/>
            <person name="Shea T."/>
            <person name="Sisk P."/>
            <person name="Sykes S."/>
            <person name="Wortman J."/>
            <person name="Nusbaum C."/>
            <person name="Birren B."/>
        </authorList>
    </citation>
    <scope>NUCLEOTIDE SEQUENCE [LARGE SCALE GENOMIC DNA]</scope>
    <source>
        <strain evidence="3 4">YIT 11860</strain>
    </source>
</reference>
<dbReference type="SUPFAM" id="SSF52980">
    <property type="entry name" value="Restriction endonuclease-like"/>
    <property type="match status" value="1"/>
</dbReference>
<dbReference type="GO" id="GO:0003676">
    <property type="term" value="F:nucleic acid binding"/>
    <property type="evidence" value="ECO:0007669"/>
    <property type="project" value="InterPro"/>
</dbReference>
<dbReference type="PANTHER" id="PTHR34039">
    <property type="entry name" value="UPF0102 PROTEIN YRAN"/>
    <property type="match status" value="1"/>
</dbReference>
<dbReference type="InterPro" id="IPR011856">
    <property type="entry name" value="tRNA_endonuc-like_dom_sf"/>
</dbReference>
<gene>
    <name evidence="3" type="ORF">HMPREF9448_02246</name>
</gene>
<evidence type="ECO:0000256" key="1">
    <source>
        <dbReference type="ARBA" id="ARBA00006738"/>
    </source>
</evidence>
<dbReference type="InterPro" id="IPR011335">
    <property type="entry name" value="Restrct_endonuc-II-like"/>
</dbReference>
<name>K0WUC5_9BACT</name>
<dbReference type="RefSeq" id="WP_008862636.1">
    <property type="nucleotide sequence ID" value="NZ_JH815205.1"/>
</dbReference>
<keyword evidence="4" id="KW-1185">Reference proteome</keyword>
<dbReference type="GeneID" id="77849448"/>
<protein>
    <recommendedName>
        <fullName evidence="2">UPF0102 protein HMPREF9448_02246</fullName>
    </recommendedName>
</protein>
<dbReference type="eggNOG" id="COG0792">
    <property type="taxonomic scope" value="Bacteria"/>
</dbReference>
<dbReference type="Proteomes" id="UP000006044">
    <property type="component" value="Unassembled WGS sequence"/>
</dbReference>
<comment type="caution">
    <text evidence="3">The sequence shown here is derived from an EMBL/GenBank/DDBJ whole genome shotgun (WGS) entry which is preliminary data.</text>
</comment>